<protein>
    <recommendedName>
        <fullName evidence="3">Nuclear transport factor 2 family protein</fullName>
    </recommendedName>
</protein>
<name>A0ABP8I787_9BACT</name>
<sequence length="116" mass="13204">MTDAATLVRNYLTLLETCDPNPARYSDLLHPEVAESEYAYQLTQPERHGVQLAAQAFSLEHLHTCANDTVVVEARWWGEVGADAASFTRGQQLTAHFCMVFELHDGKIYRQRQYDC</sequence>
<proteinExistence type="predicted"/>
<evidence type="ECO:0000313" key="2">
    <source>
        <dbReference type="Proteomes" id="UP001501153"/>
    </source>
</evidence>
<keyword evidence="2" id="KW-1185">Reference proteome</keyword>
<dbReference type="InterPro" id="IPR032710">
    <property type="entry name" value="NTF2-like_dom_sf"/>
</dbReference>
<dbReference type="Gene3D" id="3.10.450.50">
    <property type="match status" value="1"/>
</dbReference>
<dbReference type="SUPFAM" id="SSF54427">
    <property type="entry name" value="NTF2-like"/>
    <property type="match status" value="1"/>
</dbReference>
<gene>
    <name evidence="1" type="ORF">GCM10023185_12920</name>
</gene>
<organism evidence="1 2">
    <name type="scientific">Hymenobacter saemangeumensis</name>
    <dbReference type="NCBI Taxonomy" id="1084522"/>
    <lineage>
        <taxon>Bacteria</taxon>
        <taxon>Pseudomonadati</taxon>
        <taxon>Bacteroidota</taxon>
        <taxon>Cytophagia</taxon>
        <taxon>Cytophagales</taxon>
        <taxon>Hymenobacteraceae</taxon>
        <taxon>Hymenobacter</taxon>
    </lineage>
</organism>
<dbReference type="EMBL" id="BAABGZ010000013">
    <property type="protein sequence ID" value="GAA4352856.1"/>
    <property type="molecule type" value="Genomic_DNA"/>
</dbReference>
<dbReference type="Proteomes" id="UP001501153">
    <property type="component" value="Unassembled WGS sequence"/>
</dbReference>
<comment type="caution">
    <text evidence="1">The sequence shown here is derived from an EMBL/GenBank/DDBJ whole genome shotgun (WGS) entry which is preliminary data.</text>
</comment>
<evidence type="ECO:0000313" key="1">
    <source>
        <dbReference type="EMBL" id="GAA4352856.1"/>
    </source>
</evidence>
<evidence type="ECO:0008006" key="3">
    <source>
        <dbReference type="Google" id="ProtNLM"/>
    </source>
</evidence>
<dbReference type="RefSeq" id="WP_345234952.1">
    <property type="nucleotide sequence ID" value="NZ_BAABGZ010000013.1"/>
</dbReference>
<reference evidence="2" key="1">
    <citation type="journal article" date="2019" name="Int. J. Syst. Evol. Microbiol.">
        <title>The Global Catalogue of Microorganisms (GCM) 10K type strain sequencing project: providing services to taxonomists for standard genome sequencing and annotation.</title>
        <authorList>
            <consortium name="The Broad Institute Genomics Platform"/>
            <consortium name="The Broad Institute Genome Sequencing Center for Infectious Disease"/>
            <person name="Wu L."/>
            <person name="Ma J."/>
        </authorList>
    </citation>
    <scope>NUCLEOTIDE SEQUENCE [LARGE SCALE GENOMIC DNA]</scope>
    <source>
        <strain evidence="2">JCM 17923</strain>
    </source>
</reference>
<accession>A0ABP8I787</accession>